<organism evidence="6 7">
    <name type="scientific">Stichopus japonicus</name>
    <name type="common">Sea cucumber</name>
    <dbReference type="NCBI Taxonomy" id="307972"/>
    <lineage>
        <taxon>Eukaryota</taxon>
        <taxon>Metazoa</taxon>
        <taxon>Echinodermata</taxon>
        <taxon>Eleutherozoa</taxon>
        <taxon>Echinozoa</taxon>
        <taxon>Holothuroidea</taxon>
        <taxon>Aspidochirotacea</taxon>
        <taxon>Aspidochirotida</taxon>
        <taxon>Stichopodidae</taxon>
        <taxon>Apostichopus</taxon>
    </lineage>
</organism>
<comment type="subcellular location">
    <subcellularLocation>
        <location evidence="1">Membrane</location>
    </subcellularLocation>
</comment>
<dbReference type="InterPro" id="IPR017946">
    <property type="entry name" value="PLC-like_Pdiesterase_TIM-brl"/>
</dbReference>
<dbReference type="Pfam" id="PF26178">
    <property type="entry name" value="PI-PLC_cat"/>
    <property type="match status" value="1"/>
</dbReference>
<keyword evidence="5" id="KW-0732">Signal</keyword>
<keyword evidence="7" id="KW-1185">Reference proteome</keyword>
<evidence type="ECO:0000256" key="3">
    <source>
        <dbReference type="ARBA" id="ARBA00022989"/>
    </source>
</evidence>
<dbReference type="GO" id="GO:0008081">
    <property type="term" value="F:phosphoric diester hydrolase activity"/>
    <property type="evidence" value="ECO:0007669"/>
    <property type="project" value="InterPro"/>
</dbReference>
<dbReference type="OrthoDB" id="7984201at2759"/>
<dbReference type="GO" id="GO:0016020">
    <property type="term" value="C:membrane"/>
    <property type="evidence" value="ECO:0007669"/>
    <property type="project" value="UniProtKB-SubCell"/>
</dbReference>
<dbReference type="SUPFAM" id="SSF56436">
    <property type="entry name" value="C-type lectin-like"/>
    <property type="match status" value="1"/>
</dbReference>
<dbReference type="STRING" id="307972.A0A2G8KZY0"/>
<gene>
    <name evidence="6" type="ORF">BSL78_09494</name>
</gene>
<dbReference type="PANTHER" id="PTHR35518:SF2">
    <property type="entry name" value="MAINTENANCE OF TELOMERE CAPPING PROTEIN 6"/>
    <property type="match status" value="1"/>
</dbReference>
<dbReference type="AlphaFoldDB" id="A0A2G8KZY0"/>
<protein>
    <submittedName>
        <fullName evidence="6">Uncharacterized protein</fullName>
    </submittedName>
</protein>
<dbReference type="InterPro" id="IPR016187">
    <property type="entry name" value="CTDL_fold"/>
</dbReference>
<evidence type="ECO:0000313" key="7">
    <source>
        <dbReference type="Proteomes" id="UP000230750"/>
    </source>
</evidence>
<evidence type="ECO:0000256" key="1">
    <source>
        <dbReference type="ARBA" id="ARBA00004370"/>
    </source>
</evidence>
<keyword evidence="2" id="KW-0812">Transmembrane</keyword>
<keyword evidence="4" id="KW-0472">Membrane</keyword>
<dbReference type="InterPro" id="IPR051008">
    <property type="entry name" value="Telomere_Capping_Maintenance"/>
</dbReference>
<accession>A0A2G8KZY0</accession>
<comment type="caution">
    <text evidence="6">The sequence shown here is derived from an EMBL/GenBank/DDBJ whole genome shotgun (WGS) entry which is preliminary data.</text>
</comment>
<reference evidence="6 7" key="1">
    <citation type="journal article" date="2017" name="PLoS Biol.">
        <title>The sea cucumber genome provides insights into morphological evolution and visceral regeneration.</title>
        <authorList>
            <person name="Zhang X."/>
            <person name="Sun L."/>
            <person name="Yuan J."/>
            <person name="Sun Y."/>
            <person name="Gao Y."/>
            <person name="Zhang L."/>
            <person name="Li S."/>
            <person name="Dai H."/>
            <person name="Hamel J.F."/>
            <person name="Liu C."/>
            <person name="Yu Y."/>
            <person name="Liu S."/>
            <person name="Lin W."/>
            <person name="Guo K."/>
            <person name="Jin S."/>
            <person name="Xu P."/>
            <person name="Storey K.B."/>
            <person name="Huan P."/>
            <person name="Zhang T."/>
            <person name="Zhou Y."/>
            <person name="Zhang J."/>
            <person name="Lin C."/>
            <person name="Li X."/>
            <person name="Xing L."/>
            <person name="Huo D."/>
            <person name="Sun M."/>
            <person name="Wang L."/>
            <person name="Mercier A."/>
            <person name="Li F."/>
            <person name="Yang H."/>
            <person name="Xiang J."/>
        </authorList>
    </citation>
    <scope>NUCLEOTIDE SEQUENCE [LARGE SCALE GENOMIC DNA]</scope>
    <source>
        <strain evidence="6">Shaxun</strain>
        <tissue evidence="6">Muscle</tissue>
    </source>
</reference>
<proteinExistence type="predicted"/>
<evidence type="ECO:0000313" key="6">
    <source>
        <dbReference type="EMBL" id="PIK53576.1"/>
    </source>
</evidence>
<evidence type="ECO:0000256" key="2">
    <source>
        <dbReference type="ARBA" id="ARBA00022692"/>
    </source>
</evidence>
<dbReference type="Gene3D" id="3.20.20.190">
    <property type="entry name" value="Phosphatidylinositol (PI) phosphodiesterase"/>
    <property type="match status" value="1"/>
</dbReference>
<evidence type="ECO:0000256" key="5">
    <source>
        <dbReference type="SAM" id="SignalP"/>
    </source>
</evidence>
<dbReference type="SUPFAM" id="SSF51695">
    <property type="entry name" value="PLC-like phosphodiesterases"/>
    <property type="match status" value="1"/>
</dbReference>
<name>A0A2G8KZY0_STIJA</name>
<dbReference type="PANTHER" id="PTHR35518">
    <property type="entry name" value="MAINTENANCE OF TELOMOERE CAPPING"/>
    <property type="match status" value="1"/>
</dbReference>
<feature type="chain" id="PRO_5013607342" evidence="5">
    <location>
        <begin position="20"/>
        <end position="455"/>
    </location>
</feature>
<sequence length="455" mass="51345">MAIIFQLLVHGLCVVGSIAAGCSYLSADAGCGKCDERGHCIRGSVPIDPWLSFALKTQRDLQVDEPFFNVQILDGHNAFNTRADNYGGNDTCAWPPPYKRPCWAFANQEFSFTDMLNMGIRGFEIDNYWCNNDIRMAHLGSDLKLLCFERTKTFAEGMKEIGDWLKKEGNTNELIRIYLDRPGSDRPDIVNNALLENFGNRIITPLELQSLYNGVWPTMGTLQADGNNVVVLINSNDDLGGVTMHKAYWTNRKYGSFTPYPICGGKMPGDAWRLYGDGTHYPIFWDGPTQTGVTTDLTEVMKCHIQYPAMDFVNQQLLKTAVFTWAAGEPSQNLEEESCIYLSGSDRRWHVSSSCAKILYFACQHTGNKDIWTLSETTGRYSLSETYCPSKFKFGIPQNGYRNQKLIELIGERDVWINYSPFLPGYTPQKRTCLVPPLNRLPVHLILNPNLLFGL</sequence>
<dbReference type="Proteomes" id="UP000230750">
    <property type="component" value="Unassembled WGS sequence"/>
</dbReference>
<dbReference type="EMBL" id="MRZV01000280">
    <property type="protein sequence ID" value="PIK53576.1"/>
    <property type="molecule type" value="Genomic_DNA"/>
</dbReference>
<feature type="signal peptide" evidence="5">
    <location>
        <begin position="1"/>
        <end position="19"/>
    </location>
</feature>
<evidence type="ECO:0000256" key="4">
    <source>
        <dbReference type="ARBA" id="ARBA00023136"/>
    </source>
</evidence>
<keyword evidence="3" id="KW-1133">Transmembrane helix</keyword>
<dbReference type="GO" id="GO:0006629">
    <property type="term" value="P:lipid metabolic process"/>
    <property type="evidence" value="ECO:0007669"/>
    <property type="project" value="InterPro"/>
</dbReference>